<dbReference type="Proteomes" id="UP001432180">
    <property type="component" value="Chromosome"/>
</dbReference>
<feature type="transmembrane region" description="Helical" evidence="1">
    <location>
        <begin position="81"/>
        <end position="100"/>
    </location>
</feature>
<protein>
    <recommendedName>
        <fullName evidence="4">DUF1269 domain-containing protein</fullName>
    </recommendedName>
</protein>
<evidence type="ECO:0000313" key="2">
    <source>
        <dbReference type="EMBL" id="WPL18406.1"/>
    </source>
</evidence>
<dbReference type="EMBL" id="CP121472">
    <property type="protein sequence ID" value="WPL18406.1"/>
    <property type="molecule type" value="Genomic_DNA"/>
</dbReference>
<keyword evidence="3" id="KW-1185">Reference proteome</keyword>
<sequence length="161" mass="17168">MAIRIYIRARDPQNGRRLVEELIADGVSPGAFTLIGKQIPGGLPVDARRWQTDSSAGLRGALVGAALMLAVSLLPPRVLEPSAVLALVAIAAAIGGGWWLRRNRGANLPLSAQQEALRGGELLVVADLPEAEAPRIEERINRRHPELMVLGPDARGSPPFP</sequence>
<proteinExistence type="predicted"/>
<reference evidence="2 3" key="1">
    <citation type="journal article" date="2023" name="Microorganisms">
        <title>Thiorhodovibrio frisius and Trv. litoralis spp. nov., Two Novel Members from a Clade of Fastidious Purple Sulfur Bacteria That Exhibit Unique Red-Shifted Light-Harvesting Capabilities.</title>
        <authorList>
            <person name="Methner A."/>
            <person name="Kuzyk S.B."/>
            <person name="Petersen J."/>
            <person name="Bauer S."/>
            <person name="Brinkmann H."/>
            <person name="Sichau K."/>
            <person name="Wanner G."/>
            <person name="Wolf J."/>
            <person name="Neumann-Schaal M."/>
            <person name="Henke P."/>
            <person name="Tank M."/>
            <person name="Sproer C."/>
            <person name="Bunk B."/>
            <person name="Overmann J."/>
        </authorList>
    </citation>
    <scope>NUCLEOTIDE SEQUENCE [LARGE SCALE GENOMIC DNA]</scope>
    <source>
        <strain evidence="2 3">DSM 6702</strain>
    </source>
</reference>
<evidence type="ECO:0008006" key="4">
    <source>
        <dbReference type="Google" id="ProtNLM"/>
    </source>
</evidence>
<keyword evidence="1" id="KW-0812">Transmembrane</keyword>
<keyword evidence="1" id="KW-1133">Transmembrane helix</keyword>
<evidence type="ECO:0000313" key="3">
    <source>
        <dbReference type="Proteomes" id="UP001432180"/>
    </source>
</evidence>
<keyword evidence="1" id="KW-0472">Membrane</keyword>
<organism evidence="2 3">
    <name type="scientific">Thiorhodovibrio winogradskyi</name>
    <dbReference type="NCBI Taxonomy" id="77007"/>
    <lineage>
        <taxon>Bacteria</taxon>
        <taxon>Pseudomonadati</taxon>
        <taxon>Pseudomonadota</taxon>
        <taxon>Gammaproteobacteria</taxon>
        <taxon>Chromatiales</taxon>
        <taxon>Chromatiaceae</taxon>
        <taxon>Thiorhodovibrio</taxon>
    </lineage>
</organism>
<accession>A0ABZ0SE60</accession>
<name>A0ABZ0SE60_9GAMM</name>
<feature type="transmembrane region" description="Helical" evidence="1">
    <location>
        <begin position="56"/>
        <end position="75"/>
    </location>
</feature>
<evidence type="ECO:0000256" key="1">
    <source>
        <dbReference type="SAM" id="Phobius"/>
    </source>
</evidence>
<gene>
    <name evidence="2" type="ORF">Thiowin_03477</name>
</gene>